<reference evidence="1" key="1">
    <citation type="submission" date="2019-12" db="EMBL/GenBank/DDBJ databases">
        <title>Genome sequencing and annotation of Brassica cretica.</title>
        <authorList>
            <person name="Studholme D.J."/>
            <person name="Sarris P."/>
        </authorList>
    </citation>
    <scope>NUCLEOTIDE SEQUENCE</scope>
    <source>
        <strain evidence="1">PFS-109/04</strain>
        <tissue evidence="1">Leaf</tissue>
    </source>
</reference>
<proteinExistence type="predicted"/>
<dbReference type="Proteomes" id="UP000712600">
    <property type="component" value="Unassembled WGS sequence"/>
</dbReference>
<gene>
    <name evidence="1" type="ORF">F2Q69_00022009</name>
</gene>
<organism evidence="1 2">
    <name type="scientific">Brassica cretica</name>
    <name type="common">Mustard</name>
    <dbReference type="NCBI Taxonomy" id="69181"/>
    <lineage>
        <taxon>Eukaryota</taxon>
        <taxon>Viridiplantae</taxon>
        <taxon>Streptophyta</taxon>
        <taxon>Embryophyta</taxon>
        <taxon>Tracheophyta</taxon>
        <taxon>Spermatophyta</taxon>
        <taxon>Magnoliopsida</taxon>
        <taxon>eudicotyledons</taxon>
        <taxon>Gunneridae</taxon>
        <taxon>Pentapetalae</taxon>
        <taxon>rosids</taxon>
        <taxon>malvids</taxon>
        <taxon>Brassicales</taxon>
        <taxon>Brassicaceae</taxon>
        <taxon>Brassiceae</taxon>
        <taxon>Brassica</taxon>
    </lineage>
</organism>
<dbReference type="EMBL" id="QGKX02001290">
    <property type="protein sequence ID" value="KAF3542159.1"/>
    <property type="molecule type" value="Genomic_DNA"/>
</dbReference>
<protein>
    <submittedName>
        <fullName evidence="1">Uncharacterized protein</fullName>
    </submittedName>
</protein>
<accession>A0A8S9QHR7</accession>
<name>A0A8S9QHR7_BRACR</name>
<comment type="caution">
    <text evidence="1">The sequence shown here is derived from an EMBL/GenBank/DDBJ whole genome shotgun (WGS) entry which is preliminary data.</text>
</comment>
<dbReference type="AlphaFoldDB" id="A0A8S9QHR7"/>
<sequence>MCKGRTEKEDGRAVPSSDTEGLERIRLFMDKVGTRLIHPALGQAVKPEACVPSCPFISKGDAPSQVVENLSSLRGLKAKALEFKNKLLKMDGGISMHMKVAVTSKGSNYLVWSRMVRTTVGSKGLWKHLTDGEAPQLITQGEDSEEEEGRVMASPWWRMQAIQITEEGTKTSLGDQTLTPSSRCLRKTVTLMVIPLVHQ</sequence>
<evidence type="ECO:0000313" key="1">
    <source>
        <dbReference type="EMBL" id="KAF3542159.1"/>
    </source>
</evidence>
<evidence type="ECO:0000313" key="2">
    <source>
        <dbReference type="Proteomes" id="UP000712600"/>
    </source>
</evidence>